<dbReference type="AlphaFoldDB" id="A0A2V3Y6K5"/>
<dbReference type="EMBL" id="QJKD01000004">
    <property type="protein sequence ID" value="PXX54308.1"/>
    <property type="molecule type" value="Genomic_DNA"/>
</dbReference>
<reference evidence="1 2" key="1">
    <citation type="submission" date="2018-05" db="EMBL/GenBank/DDBJ databases">
        <title>Genomic Encyclopedia of Type Strains, Phase IV (KMG-IV): sequencing the most valuable type-strain genomes for metagenomic binning, comparative biology and taxonomic classification.</title>
        <authorList>
            <person name="Goeker M."/>
        </authorList>
    </citation>
    <scope>NUCLEOTIDE SEQUENCE [LARGE SCALE GENOMIC DNA]</scope>
    <source>
        <strain evidence="1 2">DSM 24995</strain>
    </source>
</reference>
<comment type="caution">
    <text evidence="1">The sequence shown here is derived from an EMBL/GenBank/DDBJ whole genome shotgun (WGS) entry which is preliminary data.</text>
</comment>
<proteinExistence type="predicted"/>
<dbReference type="Proteomes" id="UP000248057">
    <property type="component" value="Unassembled WGS sequence"/>
</dbReference>
<gene>
    <name evidence="1" type="ORF">DFR60_104133</name>
</gene>
<protein>
    <submittedName>
        <fullName evidence="1">Uncharacterized protein</fullName>
    </submittedName>
</protein>
<accession>A0A2V3Y6K5</accession>
<organism evidence="1 2">
    <name type="scientific">Hungatella effluvii</name>
    <dbReference type="NCBI Taxonomy" id="1096246"/>
    <lineage>
        <taxon>Bacteria</taxon>
        <taxon>Bacillati</taxon>
        <taxon>Bacillota</taxon>
        <taxon>Clostridia</taxon>
        <taxon>Lachnospirales</taxon>
        <taxon>Lachnospiraceae</taxon>
        <taxon>Hungatella</taxon>
    </lineage>
</organism>
<sequence>MAGLQVSHYICFFVEKTCLNNVKDIQKEKKEMTAI</sequence>
<evidence type="ECO:0000313" key="2">
    <source>
        <dbReference type="Proteomes" id="UP000248057"/>
    </source>
</evidence>
<keyword evidence="2" id="KW-1185">Reference proteome</keyword>
<evidence type="ECO:0000313" key="1">
    <source>
        <dbReference type="EMBL" id="PXX54308.1"/>
    </source>
</evidence>
<name>A0A2V3Y6K5_9FIRM</name>